<keyword evidence="12" id="KW-1185">Reference proteome</keyword>
<feature type="chain" id="PRO_5040396573" description="CUB domain-containing protein" evidence="9">
    <location>
        <begin position="19"/>
        <end position="151"/>
    </location>
</feature>
<evidence type="ECO:0000256" key="4">
    <source>
        <dbReference type="ARBA" id="ARBA00022801"/>
    </source>
</evidence>
<dbReference type="Proteomes" id="UP001152622">
    <property type="component" value="Chromosome 7"/>
</dbReference>
<dbReference type="InterPro" id="IPR000859">
    <property type="entry name" value="CUB_dom"/>
</dbReference>
<feature type="domain" description="CUB" evidence="10">
    <location>
        <begin position="16"/>
        <end position="84"/>
    </location>
</feature>
<evidence type="ECO:0000313" key="11">
    <source>
        <dbReference type="EMBL" id="KAJ8354959.1"/>
    </source>
</evidence>
<evidence type="ECO:0000256" key="6">
    <source>
        <dbReference type="ARBA" id="ARBA00023157"/>
    </source>
</evidence>
<evidence type="ECO:0000256" key="7">
    <source>
        <dbReference type="ARBA" id="ARBA00023180"/>
    </source>
</evidence>
<keyword evidence="7" id="KW-0325">Glycoprotein</keyword>
<dbReference type="Pfam" id="PF14670">
    <property type="entry name" value="FXa_inhibition"/>
    <property type="match status" value="1"/>
</dbReference>
<dbReference type="FunFam" id="2.10.25.10:FF:000059">
    <property type="entry name" value="Mannan-binding lectin serine protease 1"/>
    <property type="match status" value="1"/>
</dbReference>
<evidence type="ECO:0000256" key="9">
    <source>
        <dbReference type="SAM" id="SignalP"/>
    </source>
</evidence>
<keyword evidence="5" id="KW-0391">Immunity</keyword>
<reference evidence="11" key="1">
    <citation type="journal article" date="2023" name="Science">
        <title>Genome structures resolve the early diversification of teleost fishes.</title>
        <authorList>
            <person name="Parey E."/>
            <person name="Louis A."/>
            <person name="Montfort J."/>
            <person name="Bouchez O."/>
            <person name="Roques C."/>
            <person name="Iampietro C."/>
            <person name="Lluch J."/>
            <person name="Castinel A."/>
            <person name="Donnadieu C."/>
            <person name="Desvignes T."/>
            <person name="Floi Bucao C."/>
            <person name="Jouanno E."/>
            <person name="Wen M."/>
            <person name="Mejri S."/>
            <person name="Dirks R."/>
            <person name="Jansen H."/>
            <person name="Henkel C."/>
            <person name="Chen W.J."/>
            <person name="Zahm M."/>
            <person name="Cabau C."/>
            <person name="Klopp C."/>
            <person name="Thompson A.W."/>
            <person name="Robinson-Rechavi M."/>
            <person name="Braasch I."/>
            <person name="Lecointre G."/>
            <person name="Bobe J."/>
            <person name="Postlethwait J.H."/>
            <person name="Berthelot C."/>
            <person name="Roest Crollius H."/>
            <person name="Guiguen Y."/>
        </authorList>
    </citation>
    <scope>NUCLEOTIDE SEQUENCE</scope>
    <source>
        <strain evidence="11">WJC10195</strain>
    </source>
</reference>
<comment type="caution">
    <text evidence="8">Lacks conserved residue(s) required for the propagation of feature annotation.</text>
</comment>
<dbReference type="GO" id="GO:0006958">
    <property type="term" value="P:complement activation, classical pathway"/>
    <property type="evidence" value="ECO:0007669"/>
    <property type="project" value="UniProtKB-KW"/>
</dbReference>
<keyword evidence="2" id="KW-0645">Protease</keyword>
<dbReference type="CDD" id="cd00041">
    <property type="entry name" value="CUB"/>
    <property type="match status" value="1"/>
</dbReference>
<dbReference type="InterPro" id="IPR000742">
    <property type="entry name" value="EGF"/>
</dbReference>
<dbReference type="InterPro" id="IPR001881">
    <property type="entry name" value="EGF-like_Ca-bd_dom"/>
</dbReference>
<dbReference type="GO" id="GO:0004252">
    <property type="term" value="F:serine-type endopeptidase activity"/>
    <property type="evidence" value="ECO:0007669"/>
    <property type="project" value="TreeGrafter"/>
</dbReference>
<gene>
    <name evidence="11" type="ORF">SKAU_G00225260</name>
</gene>
<dbReference type="InterPro" id="IPR018097">
    <property type="entry name" value="EGF_Ca-bd_CS"/>
</dbReference>
<keyword evidence="4" id="KW-0378">Hydrolase</keyword>
<dbReference type="AlphaFoldDB" id="A0A9Q1FBW0"/>
<dbReference type="GO" id="GO:0072562">
    <property type="term" value="C:blood microparticle"/>
    <property type="evidence" value="ECO:0007669"/>
    <property type="project" value="TreeGrafter"/>
</dbReference>
<dbReference type="GO" id="GO:0031638">
    <property type="term" value="P:zymogen activation"/>
    <property type="evidence" value="ECO:0007669"/>
    <property type="project" value="TreeGrafter"/>
</dbReference>
<dbReference type="PANTHER" id="PTHR24255:SF25">
    <property type="entry name" value="COMPLEMENT C1R SUBCOMPONENT"/>
    <property type="match status" value="1"/>
</dbReference>
<keyword evidence="9" id="KW-0732">Signal</keyword>
<dbReference type="GO" id="GO:0005509">
    <property type="term" value="F:calcium ion binding"/>
    <property type="evidence" value="ECO:0007669"/>
    <property type="project" value="InterPro"/>
</dbReference>
<evidence type="ECO:0000256" key="2">
    <source>
        <dbReference type="ARBA" id="ARBA00022670"/>
    </source>
</evidence>
<dbReference type="PROSITE" id="PS01187">
    <property type="entry name" value="EGF_CA"/>
    <property type="match status" value="1"/>
</dbReference>
<dbReference type="PANTHER" id="PTHR24255">
    <property type="entry name" value="COMPLEMENT COMPONENT 1, S SUBCOMPONENT-RELATED"/>
    <property type="match status" value="1"/>
</dbReference>
<keyword evidence="5" id="KW-0180">Complement pathway</keyword>
<evidence type="ECO:0000259" key="10">
    <source>
        <dbReference type="PROSITE" id="PS01180"/>
    </source>
</evidence>
<keyword evidence="3" id="KW-0677">Repeat</keyword>
<protein>
    <recommendedName>
        <fullName evidence="10">CUB domain-containing protein</fullName>
    </recommendedName>
</protein>
<dbReference type="SUPFAM" id="SSF57196">
    <property type="entry name" value="EGF/Laminin"/>
    <property type="match status" value="1"/>
</dbReference>
<accession>A0A9Q1FBW0</accession>
<proteinExistence type="predicted"/>
<dbReference type="SMART" id="SM00179">
    <property type="entry name" value="EGF_CA"/>
    <property type="match status" value="1"/>
</dbReference>
<keyword evidence="5" id="KW-0399">Innate immunity</keyword>
<organism evidence="11 12">
    <name type="scientific">Synaphobranchus kaupii</name>
    <name type="common">Kaup's arrowtooth eel</name>
    <dbReference type="NCBI Taxonomy" id="118154"/>
    <lineage>
        <taxon>Eukaryota</taxon>
        <taxon>Metazoa</taxon>
        <taxon>Chordata</taxon>
        <taxon>Craniata</taxon>
        <taxon>Vertebrata</taxon>
        <taxon>Euteleostomi</taxon>
        <taxon>Actinopterygii</taxon>
        <taxon>Neopterygii</taxon>
        <taxon>Teleostei</taxon>
        <taxon>Anguilliformes</taxon>
        <taxon>Synaphobranchidae</taxon>
        <taxon>Synaphobranchus</taxon>
    </lineage>
</organism>
<evidence type="ECO:0000256" key="8">
    <source>
        <dbReference type="PROSITE-ProRule" id="PRU00059"/>
    </source>
</evidence>
<dbReference type="InterPro" id="IPR035914">
    <property type="entry name" value="Sperma_CUB_dom_sf"/>
</dbReference>
<feature type="signal peptide" evidence="9">
    <location>
        <begin position="1"/>
        <end position="18"/>
    </location>
</feature>
<dbReference type="GO" id="GO:0009986">
    <property type="term" value="C:cell surface"/>
    <property type="evidence" value="ECO:0007669"/>
    <property type="project" value="UniProtKB-SubCell"/>
</dbReference>
<dbReference type="EMBL" id="JAINUF010000007">
    <property type="protein sequence ID" value="KAJ8354959.1"/>
    <property type="molecule type" value="Genomic_DNA"/>
</dbReference>
<evidence type="ECO:0000256" key="3">
    <source>
        <dbReference type="ARBA" id="ARBA00022737"/>
    </source>
</evidence>
<dbReference type="OrthoDB" id="6261922at2759"/>
<evidence type="ECO:0000313" key="12">
    <source>
        <dbReference type="Proteomes" id="UP001152622"/>
    </source>
</evidence>
<comment type="caution">
    <text evidence="11">The sequence shown here is derived from an EMBL/GenBank/DDBJ whole genome shotgun (WGS) entry which is preliminary data.</text>
</comment>
<evidence type="ECO:0000256" key="5">
    <source>
        <dbReference type="ARBA" id="ARBA00022875"/>
    </source>
</evidence>
<dbReference type="SMART" id="SM00181">
    <property type="entry name" value="EGF"/>
    <property type="match status" value="1"/>
</dbReference>
<dbReference type="Pfam" id="PF00431">
    <property type="entry name" value="CUB"/>
    <property type="match status" value="1"/>
</dbReference>
<sequence length="151" mass="16797">MARIHAVIWLLCVHECWGLAIPRDSSEGRVAWGTAVAPCTPNRTPASLSQQWDLSVPEGYRIKLTFFTLDVESSPNCYYDSVTVMYKAKELRENIGFSAFYQAIDVDECALPVPDDGSGPLCSQICHNTLGSYLCSCNHGYVLRPDQRTCD</sequence>
<comment type="subcellular location">
    <subcellularLocation>
        <location evidence="1">Cell surface</location>
    </subcellularLocation>
</comment>
<evidence type="ECO:0000256" key="1">
    <source>
        <dbReference type="ARBA" id="ARBA00004241"/>
    </source>
</evidence>
<dbReference type="Gene3D" id="2.10.25.10">
    <property type="entry name" value="Laminin"/>
    <property type="match status" value="1"/>
</dbReference>
<keyword evidence="6" id="KW-1015">Disulfide bond</keyword>
<dbReference type="PROSITE" id="PS01180">
    <property type="entry name" value="CUB"/>
    <property type="match status" value="1"/>
</dbReference>
<dbReference type="SUPFAM" id="SSF49854">
    <property type="entry name" value="Spermadhesin, CUB domain"/>
    <property type="match status" value="1"/>
</dbReference>
<name>A0A9Q1FBW0_SYNKA</name>